<dbReference type="Pfam" id="PF05050">
    <property type="entry name" value="Methyltransf_21"/>
    <property type="match status" value="1"/>
</dbReference>
<dbReference type="PANTHER" id="PTHR22989">
    <property type="entry name" value="UNCHARACTERIZED DUF13 C.ELEGANS"/>
    <property type="match status" value="1"/>
</dbReference>
<evidence type="ECO:0000313" key="3">
    <source>
        <dbReference type="WBParaSite" id="ACRNAN_scaffold7662.g19512.t1"/>
    </source>
</evidence>
<organism evidence="2 3">
    <name type="scientific">Acrobeloides nanus</name>
    <dbReference type="NCBI Taxonomy" id="290746"/>
    <lineage>
        <taxon>Eukaryota</taxon>
        <taxon>Metazoa</taxon>
        <taxon>Ecdysozoa</taxon>
        <taxon>Nematoda</taxon>
        <taxon>Chromadorea</taxon>
        <taxon>Rhabditida</taxon>
        <taxon>Tylenchina</taxon>
        <taxon>Cephalobomorpha</taxon>
        <taxon>Cephaloboidea</taxon>
        <taxon>Cephalobidae</taxon>
        <taxon>Acrobeloides</taxon>
    </lineage>
</organism>
<sequence length="171" mass="20111">MPQCKFLGVDPGITNKKLYEESLGGQFIYGSIEGYEEKINISTTDTKIGFNQFLLQYFQNKTIDLMLIDIEWSEYKILPTLADYKSDLPPICQFNVELHWPPQRPVTTIHEAIYMIMDVFRKRQFLLLNSEYNSIYSGLKLRSLVEEEKYMRLFFININSDLCMKKYLCSG</sequence>
<protein>
    <submittedName>
        <fullName evidence="3">Methyltransferase FkbM domain-containing protein</fullName>
    </submittedName>
</protein>
<evidence type="ECO:0000313" key="2">
    <source>
        <dbReference type="Proteomes" id="UP000887540"/>
    </source>
</evidence>
<evidence type="ECO:0000259" key="1">
    <source>
        <dbReference type="Pfam" id="PF05050"/>
    </source>
</evidence>
<dbReference type="WBParaSite" id="ACRNAN_scaffold7662.g19512.t1">
    <property type="protein sequence ID" value="ACRNAN_scaffold7662.g19512.t1"/>
    <property type="gene ID" value="ACRNAN_scaffold7662.g19512"/>
</dbReference>
<dbReference type="PANTHER" id="PTHR22989:SF20">
    <property type="entry name" value="USP DOMAIN-CONTAINING PROTEIN"/>
    <property type="match status" value="1"/>
</dbReference>
<dbReference type="InterPro" id="IPR006342">
    <property type="entry name" value="FkbM_mtfrase"/>
</dbReference>
<reference evidence="3" key="1">
    <citation type="submission" date="2022-11" db="UniProtKB">
        <authorList>
            <consortium name="WormBaseParasite"/>
        </authorList>
    </citation>
    <scope>IDENTIFICATION</scope>
</reference>
<proteinExistence type="predicted"/>
<feature type="domain" description="Methyltransferase FkbM" evidence="1">
    <location>
        <begin position="33"/>
        <end position="123"/>
    </location>
</feature>
<name>A0A914EGR0_9BILA</name>
<dbReference type="Proteomes" id="UP000887540">
    <property type="component" value="Unplaced"/>
</dbReference>
<dbReference type="AlphaFoldDB" id="A0A914EGR0"/>
<accession>A0A914EGR0</accession>
<keyword evidence="2" id="KW-1185">Reference proteome</keyword>